<accession>A0A833RGH3</accession>
<name>A0A833RGH3_9POAL</name>
<dbReference type="GO" id="GO:0003723">
    <property type="term" value="F:RNA binding"/>
    <property type="evidence" value="ECO:0007669"/>
    <property type="project" value="TreeGrafter"/>
</dbReference>
<proteinExistence type="inferred from homology"/>
<feature type="region of interest" description="Disordered" evidence="4">
    <location>
        <begin position="39"/>
        <end position="89"/>
    </location>
</feature>
<dbReference type="PANTHER" id="PTHR10715:SF0">
    <property type="entry name" value="LARGE RIBOSOMAL SUBUNIT PROTEIN EL6"/>
    <property type="match status" value="1"/>
</dbReference>
<dbReference type="PANTHER" id="PTHR10715">
    <property type="entry name" value="60S RIBOSOMAL PROTEIN L6"/>
    <property type="match status" value="1"/>
</dbReference>
<dbReference type="GO" id="GO:0002181">
    <property type="term" value="P:cytoplasmic translation"/>
    <property type="evidence" value="ECO:0007669"/>
    <property type="project" value="TreeGrafter"/>
</dbReference>
<dbReference type="InterPro" id="IPR008991">
    <property type="entry name" value="Translation_prot_SH3-like_sf"/>
</dbReference>
<feature type="compositionally biased region" description="Basic and acidic residues" evidence="4">
    <location>
        <begin position="63"/>
        <end position="75"/>
    </location>
</feature>
<keyword evidence="2 6" id="KW-0689">Ribosomal protein</keyword>
<dbReference type="Gene3D" id="2.30.30.30">
    <property type="match status" value="1"/>
</dbReference>
<dbReference type="EMBL" id="SWLB01000002">
    <property type="protein sequence ID" value="KAF3340839.1"/>
    <property type="molecule type" value="Genomic_DNA"/>
</dbReference>
<comment type="similarity">
    <text evidence="1">Belongs to the eukaryotic ribosomal protein eL6 family.</text>
</comment>
<evidence type="ECO:0000313" key="6">
    <source>
        <dbReference type="EMBL" id="KAF3340839.1"/>
    </source>
</evidence>
<reference evidence="6" key="1">
    <citation type="submission" date="2020-01" db="EMBL/GenBank/DDBJ databases">
        <title>Genome sequence of Kobresia littledalei, the first chromosome-level genome in the family Cyperaceae.</title>
        <authorList>
            <person name="Qu G."/>
        </authorList>
    </citation>
    <scope>NUCLEOTIDE SEQUENCE</scope>
    <source>
        <strain evidence="6">C.B.Clarke</strain>
        <tissue evidence="6">Leaf</tissue>
    </source>
</reference>
<dbReference type="CDD" id="cd13156">
    <property type="entry name" value="KOW_RPL6"/>
    <property type="match status" value="1"/>
</dbReference>
<evidence type="ECO:0000256" key="1">
    <source>
        <dbReference type="ARBA" id="ARBA00010592"/>
    </source>
</evidence>
<dbReference type="GO" id="GO:0003735">
    <property type="term" value="F:structural constituent of ribosome"/>
    <property type="evidence" value="ECO:0007669"/>
    <property type="project" value="InterPro"/>
</dbReference>
<dbReference type="InterPro" id="IPR041997">
    <property type="entry name" value="Ribosomal_eL6_KOW"/>
</dbReference>
<protein>
    <submittedName>
        <fullName evidence="6">60S ribosomal protein L6-2-like protein</fullName>
    </submittedName>
</protein>
<dbReference type="Pfam" id="PF03868">
    <property type="entry name" value="Ribosomal_L6e_N"/>
    <property type="match status" value="1"/>
</dbReference>
<evidence type="ECO:0000256" key="4">
    <source>
        <dbReference type="SAM" id="MobiDB-lite"/>
    </source>
</evidence>
<evidence type="ECO:0000313" key="7">
    <source>
        <dbReference type="Proteomes" id="UP000623129"/>
    </source>
</evidence>
<sequence>MAPKKARTGPRNPDLVPGIKKYSRSKMYHKRGLWAIKAKHGGKLPTHESKRAVAQPDTAASEKAPKFYPADDVKKTRAKPKKNNPTRLRTSITPGTVLILLAGRFMGKRVVFLKQLPSGLLLVTGPFKVNGVPLKRVNQAYVIGTSTKVDISSIDVSKFEDKYFMKEKTKKTKKTEGEFFKSDEEEKSIVPQHKKDDQKAIDSALIKAIEAVPDLKAYLSARFSLRDGMKPHQLVF</sequence>
<keyword evidence="7" id="KW-1185">Reference proteome</keyword>
<comment type="caution">
    <text evidence="6">The sequence shown here is derived from an EMBL/GenBank/DDBJ whole genome shotgun (WGS) entry which is preliminary data.</text>
</comment>
<dbReference type="InterPro" id="IPR005568">
    <property type="entry name" value="Ribosomal_uL6_N"/>
</dbReference>
<keyword evidence="3" id="KW-0687">Ribonucleoprotein</keyword>
<dbReference type="OrthoDB" id="2436667at2759"/>
<dbReference type="Pfam" id="PF01159">
    <property type="entry name" value="Ribosomal_L6e"/>
    <property type="match status" value="1"/>
</dbReference>
<evidence type="ECO:0000256" key="2">
    <source>
        <dbReference type="ARBA" id="ARBA00022980"/>
    </source>
</evidence>
<dbReference type="InterPro" id="IPR014722">
    <property type="entry name" value="Rib_uL2_dom2"/>
</dbReference>
<dbReference type="GO" id="GO:0022625">
    <property type="term" value="C:cytosolic large ribosomal subunit"/>
    <property type="evidence" value="ECO:0007669"/>
    <property type="project" value="TreeGrafter"/>
</dbReference>
<dbReference type="FunFam" id="2.30.30.30:FF:000014">
    <property type="entry name" value="60S ribosomal protein L6"/>
    <property type="match status" value="1"/>
</dbReference>
<feature type="domain" description="Large ribosomal subunit protein uL6 N-terminal" evidence="5">
    <location>
        <begin position="3"/>
        <end position="50"/>
    </location>
</feature>
<organism evidence="6 7">
    <name type="scientific">Carex littledalei</name>
    <dbReference type="NCBI Taxonomy" id="544730"/>
    <lineage>
        <taxon>Eukaryota</taxon>
        <taxon>Viridiplantae</taxon>
        <taxon>Streptophyta</taxon>
        <taxon>Embryophyta</taxon>
        <taxon>Tracheophyta</taxon>
        <taxon>Spermatophyta</taxon>
        <taxon>Magnoliopsida</taxon>
        <taxon>Liliopsida</taxon>
        <taxon>Poales</taxon>
        <taxon>Cyperaceae</taxon>
        <taxon>Cyperoideae</taxon>
        <taxon>Cariceae</taxon>
        <taxon>Carex</taxon>
        <taxon>Carex subgen. Euthyceras</taxon>
    </lineage>
</organism>
<dbReference type="GO" id="GO:0000027">
    <property type="term" value="P:ribosomal large subunit assembly"/>
    <property type="evidence" value="ECO:0007669"/>
    <property type="project" value="TreeGrafter"/>
</dbReference>
<dbReference type="SUPFAM" id="SSF50104">
    <property type="entry name" value="Translation proteins SH3-like domain"/>
    <property type="match status" value="1"/>
</dbReference>
<evidence type="ECO:0000256" key="3">
    <source>
        <dbReference type="ARBA" id="ARBA00023274"/>
    </source>
</evidence>
<dbReference type="AlphaFoldDB" id="A0A833RGH3"/>
<dbReference type="InterPro" id="IPR000915">
    <property type="entry name" value="60S_ribosomal_eL6"/>
</dbReference>
<evidence type="ECO:0000259" key="5">
    <source>
        <dbReference type="Pfam" id="PF03868"/>
    </source>
</evidence>
<dbReference type="Proteomes" id="UP000623129">
    <property type="component" value="Unassembled WGS sequence"/>
</dbReference>
<gene>
    <name evidence="6" type="ORF">FCM35_KLT09683</name>
</gene>